<dbReference type="EMBL" id="FMXO01000006">
    <property type="protein sequence ID" value="SDB25874.1"/>
    <property type="molecule type" value="Genomic_DNA"/>
</dbReference>
<dbReference type="GO" id="GO:0005524">
    <property type="term" value="F:ATP binding"/>
    <property type="evidence" value="ECO:0007669"/>
    <property type="project" value="InterPro"/>
</dbReference>
<organism evidence="4 5">
    <name type="scientific">Desulfonatronum thiosulfatophilum</name>
    <dbReference type="NCBI Taxonomy" id="617002"/>
    <lineage>
        <taxon>Bacteria</taxon>
        <taxon>Pseudomonadati</taxon>
        <taxon>Thermodesulfobacteriota</taxon>
        <taxon>Desulfovibrionia</taxon>
        <taxon>Desulfovibrionales</taxon>
        <taxon>Desulfonatronaceae</taxon>
        <taxon>Desulfonatronum</taxon>
    </lineage>
</organism>
<dbReference type="Gene3D" id="3.30.420.40">
    <property type="match status" value="1"/>
</dbReference>
<dbReference type="OrthoDB" id="257751at2"/>
<reference evidence="4 5" key="1">
    <citation type="submission" date="2016-10" db="EMBL/GenBank/DDBJ databases">
        <authorList>
            <person name="de Groot N.N."/>
        </authorList>
    </citation>
    <scope>NUCLEOTIDE SEQUENCE [LARGE SCALE GENOMIC DNA]</scope>
    <source>
        <strain evidence="4 5">ASO4-2</strain>
    </source>
</reference>
<evidence type="ECO:0000256" key="1">
    <source>
        <dbReference type="ARBA" id="ARBA00022679"/>
    </source>
</evidence>
<name>A0A1G6BZ48_9BACT</name>
<dbReference type="SUPFAM" id="SSF53067">
    <property type="entry name" value="Actin-like ATPase domain"/>
    <property type="match status" value="1"/>
</dbReference>
<sequence>MTLNPHSLPRHSPQYFLAADIGGTNSRFALFRHHNHTLEKSDVIRIPTRQAGSFAELLSLLKQSRLGPFINDCRAAALAVPGAVQHGIYANPPNIPWDIDIPGTDLQGLPKTTIILNDFAAQAYACKTGAVDQAVPINEGRPDNQGVVGVIGAGTGLGHGMLVPLTEERYLALPSEAGHAAFAFTNHEERSYERFVMQRLGLDYVYADVIVSGQGLALLHHFHFGKKVLPHQAAAAMNDESPVLQWFTRFYGRVCRHFALNVLATGGMYIAGGVAAKNPILVQHPEFLREFHNNPNYGELLRDIPIFLNTNEDSGLWGAALAAQLAADVPQPAKLVQIDGKSS</sequence>
<dbReference type="CDD" id="cd24008">
    <property type="entry name" value="ASKHA_NBD_GLK"/>
    <property type="match status" value="1"/>
</dbReference>
<dbReference type="Pfam" id="PF02685">
    <property type="entry name" value="Glucokinase"/>
    <property type="match status" value="1"/>
</dbReference>
<dbReference type="InterPro" id="IPR043129">
    <property type="entry name" value="ATPase_NBD"/>
</dbReference>
<dbReference type="PANTHER" id="PTHR47363:SF1">
    <property type="entry name" value="GLUCOKINASE"/>
    <property type="match status" value="1"/>
</dbReference>
<dbReference type="Proteomes" id="UP000198771">
    <property type="component" value="Unassembled WGS sequence"/>
</dbReference>
<evidence type="ECO:0000313" key="5">
    <source>
        <dbReference type="Proteomes" id="UP000198771"/>
    </source>
</evidence>
<keyword evidence="2 4" id="KW-0418">Kinase</keyword>
<dbReference type="GO" id="GO:0005536">
    <property type="term" value="F:D-glucose binding"/>
    <property type="evidence" value="ECO:0007669"/>
    <property type="project" value="InterPro"/>
</dbReference>
<dbReference type="PANTHER" id="PTHR47363">
    <property type="entry name" value="GLUCOKINASE"/>
    <property type="match status" value="1"/>
</dbReference>
<dbReference type="InterPro" id="IPR003836">
    <property type="entry name" value="Glucokinase"/>
</dbReference>
<evidence type="ECO:0000256" key="3">
    <source>
        <dbReference type="RuleBase" id="RU004046"/>
    </source>
</evidence>
<dbReference type="GO" id="GO:0006096">
    <property type="term" value="P:glycolytic process"/>
    <property type="evidence" value="ECO:0007669"/>
    <property type="project" value="InterPro"/>
</dbReference>
<gene>
    <name evidence="4" type="ORF">SAMN05660653_01230</name>
</gene>
<dbReference type="AlphaFoldDB" id="A0A1G6BZ48"/>
<accession>A0A1G6BZ48</accession>
<comment type="similarity">
    <text evidence="3">Belongs to the bacterial glucokinase family.</text>
</comment>
<dbReference type="GO" id="GO:0004340">
    <property type="term" value="F:glucokinase activity"/>
    <property type="evidence" value="ECO:0007669"/>
    <property type="project" value="InterPro"/>
</dbReference>
<dbReference type="RefSeq" id="WP_092118706.1">
    <property type="nucleotide sequence ID" value="NZ_FMXO01000006.1"/>
</dbReference>
<keyword evidence="1" id="KW-0808">Transferase</keyword>
<evidence type="ECO:0000256" key="2">
    <source>
        <dbReference type="ARBA" id="ARBA00022777"/>
    </source>
</evidence>
<protein>
    <submittedName>
        <fullName evidence="4">Glucokinase</fullName>
    </submittedName>
</protein>
<evidence type="ECO:0000313" key="4">
    <source>
        <dbReference type="EMBL" id="SDB25874.1"/>
    </source>
</evidence>
<dbReference type="STRING" id="617002.SAMN05660653_01230"/>
<dbReference type="Gene3D" id="3.40.367.20">
    <property type="match status" value="1"/>
</dbReference>
<keyword evidence="5" id="KW-1185">Reference proteome</keyword>
<proteinExistence type="inferred from homology"/>